<reference evidence="1" key="2">
    <citation type="submission" date="2021-04" db="EMBL/GenBank/DDBJ databases">
        <authorList>
            <person name="Gilroy R."/>
        </authorList>
    </citation>
    <scope>NUCLEOTIDE SEQUENCE</scope>
    <source>
        <strain evidence="1">G3-2149</strain>
    </source>
</reference>
<gene>
    <name evidence="1" type="ORF">H9789_05825</name>
</gene>
<protein>
    <submittedName>
        <fullName evidence="1">LamG domain-containing protein</fullName>
    </submittedName>
</protein>
<proteinExistence type="predicted"/>
<evidence type="ECO:0000313" key="2">
    <source>
        <dbReference type="Proteomes" id="UP000823865"/>
    </source>
</evidence>
<accession>A0A9E2P171</accession>
<dbReference type="InterPro" id="IPR013320">
    <property type="entry name" value="ConA-like_dom_sf"/>
</dbReference>
<organism evidence="1 2">
    <name type="scientific">Candidatus Paraprevotella stercoravium</name>
    <dbReference type="NCBI Taxonomy" id="2838725"/>
    <lineage>
        <taxon>Bacteria</taxon>
        <taxon>Pseudomonadati</taxon>
        <taxon>Bacteroidota</taxon>
        <taxon>Bacteroidia</taxon>
        <taxon>Bacteroidales</taxon>
        <taxon>Prevotellaceae</taxon>
        <taxon>Paraprevotella</taxon>
    </lineage>
</organism>
<dbReference type="GO" id="GO:0004553">
    <property type="term" value="F:hydrolase activity, hydrolyzing O-glycosyl compounds"/>
    <property type="evidence" value="ECO:0007669"/>
    <property type="project" value="UniProtKB-ARBA"/>
</dbReference>
<dbReference type="Proteomes" id="UP000823865">
    <property type="component" value="Unassembled WGS sequence"/>
</dbReference>
<name>A0A9E2P171_9BACT</name>
<dbReference type="EMBL" id="JAHLFU010000120">
    <property type="protein sequence ID" value="MBU3853327.1"/>
    <property type="molecule type" value="Genomic_DNA"/>
</dbReference>
<reference evidence="1" key="1">
    <citation type="journal article" date="2021" name="PeerJ">
        <title>Extensive microbial diversity within the chicken gut microbiome revealed by metagenomics and culture.</title>
        <authorList>
            <person name="Gilroy R."/>
            <person name="Ravi A."/>
            <person name="Getino M."/>
            <person name="Pursley I."/>
            <person name="Horton D.L."/>
            <person name="Alikhan N.F."/>
            <person name="Baker D."/>
            <person name="Gharbi K."/>
            <person name="Hall N."/>
            <person name="Watson M."/>
            <person name="Adriaenssens E.M."/>
            <person name="Foster-Nyarko E."/>
            <person name="Jarju S."/>
            <person name="Secka A."/>
            <person name="Antonio M."/>
            <person name="Oren A."/>
            <person name="Chaudhuri R.R."/>
            <person name="La Ragione R."/>
            <person name="Hildebrand F."/>
            <person name="Pallen M.J."/>
        </authorList>
    </citation>
    <scope>NUCLEOTIDE SEQUENCE</scope>
    <source>
        <strain evidence="1">G3-2149</strain>
    </source>
</reference>
<dbReference type="GO" id="GO:0005975">
    <property type="term" value="P:carbohydrate metabolic process"/>
    <property type="evidence" value="ECO:0007669"/>
    <property type="project" value="UniProtKB-ARBA"/>
</dbReference>
<comment type="caution">
    <text evidence="1">The sequence shown here is derived from an EMBL/GenBank/DDBJ whole genome shotgun (WGS) entry which is preliminary data.</text>
</comment>
<dbReference type="Gene3D" id="2.60.120.200">
    <property type="match status" value="1"/>
</dbReference>
<sequence length="56" mass="6157">MLKIYINGVLDKSVYNADILNENLSFAPVTIGQKGLTGSIKDVELENKARTFAEVD</sequence>
<evidence type="ECO:0000313" key="1">
    <source>
        <dbReference type="EMBL" id="MBU3853327.1"/>
    </source>
</evidence>
<dbReference type="SUPFAM" id="SSF49899">
    <property type="entry name" value="Concanavalin A-like lectins/glucanases"/>
    <property type="match status" value="1"/>
</dbReference>
<dbReference type="AlphaFoldDB" id="A0A9E2P171"/>